<dbReference type="Proteomes" id="UP000694865">
    <property type="component" value="Unplaced"/>
</dbReference>
<dbReference type="InterPro" id="IPR001258">
    <property type="entry name" value="NHL_repeat"/>
</dbReference>
<dbReference type="PROSITE" id="PS51125">
    <property type="entry name" value="NHL"/>
    <property type="match status" value="1"/>
</dbReference>
<evidence type="ECO:0000256" key="4">
    <source>
        <dbReference type="ARBA" id="ARBA00022833"/>
    </source>
</evidence>
<dbReference type="PROSITE" id="PS50194">
    <property type="entry name" value="FILAMIN_REPEAT"/>
    <property type="match status" value="1"/>
</dbReference>
<dbReference type="InterPro" id="IPR017868">
    <property type="entry name" value="Filamin/ABP280_repeat-like"/>
</dbReference>
<dbReference type="GeneID" id="102804910"/>
<accession>A0ABM0MVJ8</accession>
<keyword evidence="7" id="KW-1185">Reference proteome</keyword>
<dbReference type="Pfam" id="PF01436">
    <property type="entry name" value="NHL"/>
    <property type="match status" value="1"/>
</dbReference>
<dbReference type="SUPFAM" id="SSF81296">
    <property type="entry name" value="E set domains"/>
    <property type="match status" value="1"/>
</dbReference>
<feature type="repeat" description="NHL" evidence="6">
    <location>
        <begin position="109"/>
        <end position="152"/>
    </location>
</feature>
<dbReference type="Pfam" id="PF00630">
    <property type="entry name" value="Filamin"/>
    <property type="match status" value="1"/>
</dbReference>
<evidence type="ECO:0000256" key="3">
    <source>
        <dbReference type="ARBA" id="ARBA00022771"/>
    </source>
</evidence>
<dbReference type="Gene3D" id="2.120.10.30">
    <property type="entry name" value="TolB, C-terminal domain"/>
    <property type="match status" value="1"/>
</dbReference>
<dbReference type="InterPro" id="IPR011042">
    <property type="entry name" value="6-blade_b-propeller_TolB-like"/>
</dbReference>
<evidence type="ECO:0000313" key="8">
    <source>
        <dbReference type="RefSeq" id="XP_006824039.1"/>
    </source>
</evidence>
<keyword evidence="3" id="KW-0863">Zinc-finger</keyword>
<sequence length="365" mass="40853">MFSTKQSVCVSQCTFGKSVEYLAKGQSVDLPIFTKDCMGRHIVSEHEVKAIHIKPDGSQKQMEVTDNDDGTYYVTLLGDIQGKHEIRVMIGDAPIPGQPFTVEVVKGLVRTIGQKGDGESQFNSICGIAINKNGDIVAADKDNNRLQIIDITGKCKKIILLERHFKPIDVAVLNDNTYMVIGDRRSSGIVVVNQNKNTVSFFGKNELEQAKSITICPVTGLVYVLNKNINVFVKVFTQECEFVKSMKLKRSTPSCIRLDSRGLLYVCVARDVEVYDRDGVFLYTISYSSKPVQLNYPKCLAFDKYGYLYIASEQEVRKYGCKGRFVYLVHTHANEMNEPTGIAVLHDLTVVAAYNKNNCIKLFVE</sequence>
<dbReference type="CDD" id="cd05819">
    <property type="entry name" value="NHL"/>
    <property type="match status" value="1"/>
</dbReference>
<name>A0ABM0MVJ8_SACKO</name>
<dbReference type="InterPro" id="IPR050952">
    <property type="entry name" value="TRIM-NHL_E3_ligases"/>
</dbReference>
<dbReference type="RefSeq" id="XP_006824039.1">
    <property type="nucleotide sequence ID" value="XM_006823976.1"/>
</dbReference>
<keyword evidence="4" id="KW-0862">Zinc</keyword>
<keyword evidence="2" id="KW-0677">Repeat</keyword>
<proteinExistence type="predicted"/>
<evidence type="ECO:0000256" key="2">
    <source>
        <dbReference type="ARBA" id="ARBA00022737"/>
    </source>
</evidence>
<dbReference type="InterPro" id="IPR014756">
    <property type="entry name" value="Ig_E-set"/>
</dbReference>
<dbReference type="SMART" id="SM00557">
    <property type="entry name" value="IG_FLMN"/>
    <property type="match status" value="1"/>
</dbReference>
<dbReference type="PANTHER" id="PTHR24104">
    <property type="entry name" value="E3 UBIQUITIN-PROTEIN LIGASE NHLRC1-RELATED"/>
    <property type="match status" value="1"/>
</dbReference>
<reference evidence="8" key="1">
    <citation type="submission" date="2025-08" db="UniProtKB">
        <authorList>
            <consortium name="RefSeq"/>
        </authorList>
    </citation>
    <scope>IDENTIFICATION</scope>
    <source>
        <tissue evidence="8">Testes</tissue>
    </source>
</reference>
<dbReference type="InterPro" id="IPR013783">
    <property type="entry name" value="Ig-like_fold"/>
</dbReference>
<organism evidence="7 8">
    <name type="scientific">Saccoglossus kowalevskii</name>
    <name type="common">Acorn worm</name>
    <dbReference type="NCBI Taxonomy" id="10224"/>
    <lineage>
        <taxon>Eukaryota</taxon>
        <taxon>Metazoa</taxon>
        <taxon>Hemichordata</taxon>
        <taxon>Enteropneusta</taxon>
        <taxon>Harrimaniidae</taxon>
        <taxon>Saccoglossus</taxon>
    </lineage>
</organism>
<evidence type="ECO:0000256" key="5">
    <source>
        <dbReference type="PROSITE-ProRule" id="PRU00087"/>
    </source>
</evidence>
<protein>
    <submittedName>
        <fullName evidence="8">E3 ubiquitin-protein ligase TRIM71-like</fullName>
    </submittedName>
</protein>
<dbReference type="Gene3D" id="2.60.40.10">
    <property type="entry name" value="Immunoglobulins"/>
    <property type="match status" value="1"/>
</dbReference>
<dbReference type="SUPFAM" id="SSF101898">
    <property type="entry name" value="NHL repeat"/>
    <property type="match status" value="1"/>
</dbReference>
<evidence type="ECO:0000256" key="6">
    <source>
        <dbReference type="PROSITE-ProRule" id="PRU00504"/>
    </source>
</evidence>
<gene>
    <name evidence="8" type="primary">LOC102804910</name>
</gene>
<evidence type="ECO:0000256" key="1">
    <source>
        <dbReference type="ARBA" id="ARBA00022723"/>
    </source>
</evidence>
<dbReference type="PANTHER" id="PTHR24104:SF25">
    <property type="entry name" value="PROTEIN LIN-41"/>
    <property type="match status" value="1"/>
</dbReference>
<feature type="repeat" description="Filamin" evidence="5">
    <location>
        <begin position="55"/>
        <end position="104"/>
    </location>
</feature>
<keyword evidence="1" id="KW-0479">Metal-binding</keyword>
<dbReference type="InterPro" id="IPR001298">
    <property type="entry name" value="Filamin/ABP280_rpt"/>
</dbReference>
<evidence type="ECO:0000313" key="7">
    <source>
        <dbReference type="Proteomes" id="UP000694865"/>
    </source>
</evidence>